<keyword evidence="2" id="KW-0732">Signal</keyword>
<dbReference type="Proteomes" id="UP000264217">
    <property type="component" value="Unassembled WGS sequence"/>
</dbReference>
<evidence type="ECO:0000256" key="2">
    <source>
        <dbReference type="SAM" id="SignalP"/>
    </source>
</evidence>
<reference evidence="3 4" key="1">
    <citation type="submission" date="2018-08" db="EMBL/GenBank/DDBJ databases">
        <title>Mucilaginibacter sp. MYSH2.</title>
        <authorList>
            <person name="Seo T."/>
        </authorList>
    </citation>
    <scope>NUCLEOTIDE SEQUENCE [LARGE SCALE GENOMIC DNA]</scope>
    <source>
        <strain evidence="3 4">MYSH2</strain>
    </source>
</reference>
<comment type="caution">
    <text evidence="3">The sequence shown here is derived from an EMBL/GenBank/DDBJ whole genome shotgun (WGS) entry which is preliminary data.</text>
</comment>
<proteinExistence type="predicted"/>
<feature type="signal peptide" evidence="2">
    <location>
        <begin position="1"/>
        <end position="21"/>
    </location>
</feature>
<gene>
    <name evidence="3" type="ORF">D0C36_04230</name>
</gene>
<organism evidence="3 4">
    <name type="scientific">Mucilaginibacter conchicola</name>
    <dbReference type="NCBI Taxonomy" id="2303333"/>
    <lineage>
        <taxon>Bacteria</taxon>
        <taxon>Pseudomonadati</taxon>
        <taxon>Bacteroidota</taxon>
        <taxon>Sphingobacteriia</taxon>
        <taxon>Sphingobacteriales</taxon>
        <taxon>Sphingobacteriaceae</taxon>
        <taxon>Mucilaginibacter</taxon>
    </lineage>
</organism>
<dbReference type="SUPFAM" id="SSF56925">
    <property type="entry name" value="OMPA-like"/>
    <property type="match status" value="1"/>
</dbReference>
<dbReference type="EMBL" id="QWDC01000001">
    <property type="protein sequence ID" value="RFZ94751.1"/>
    <property type="molecule type" value="Genomic_DNA"/>
</dbReference>
<evidence type="ECO:0000313" key="4">
    <source>
        <dbReference type="Proteomes" id="UP000264217"/>
    </source>
</evidence>
<dbReference type="RefSeq" id="WP_117390309.1">
    <property type="nucleotide sequence ID" value="NZ_QWDC01000001.1"/>
</dbReference>
<evidence type="ECO:0000256" key="1">
    <source>
        <dbReference type="SAM" id="MobiDB-lite"/>
    </source>
</evidence>
<keyword evidence="4" id="KW-1185">Reference proteome</keyword>
<protein>
    <recommendedName>
        <fullName evidence="5">Outer membrane protein beta-barrel domain-containing protein</fullName>
    </recommendedName>
</protein>
<name>A0A372NY06_9SPHI</name>
<feature type="region of interest" description="Disordered" evidence="1">
    <location>
        <begin position="42"/>
        <end position="66"/>
    </location>
</feature>
<dbReference type="AlphaFoldDB" id="A0A372NY06"/>
<accession>A0A372NY06</accession>
<feature type="chain" id="PRO_5016952107" description="Outer membrane protein beta-barrel domain-containing protein" evidence="2">
    <location>
        <begin position="22"/>
        <end position="216"/>
    </location>
</feature>
<evidence type="ECO:0008006" key="5">
    <source>
        <dbReference type="Google" id="ProtNLM"/>
    </source>
</evidence>
<sequence>MKKILTLIIIMITAFAVTASAQSKKAKTRKKVATQTTTVTKPDDKKAVVTETRSTTTSASSAAPAKHSVTPSYDDYYKTALGIKFLYGISITGKHFLNEKGALEGILQYHSLGDLGSEINFTALYEHHGKIAGAPGLRWYVGGGGYFGYLNVDSDNQFIADEASTTSFGVVGALGLEYKIKNVPIAISADWQPVYVVNNGGGFTSANGGFGIKYTF</sequence>
<dbReference type="InterPro" id="IPR011250">
    <property type="entry name" value="OMP/PagP_B-barrel"/>
</dbReference>
<feature type="compositionally biased region" description="Low complexity" evidence="1">
    <location>
        <begin position="49"/>
        <end position="66"/>
    </location>
</feature>
<evidence type="ECO:0000313" key="3">
    <source>
        <dbReference type="EMBL" id="RFZ94751.1"/>
    </source>
</evidence>
<dbReference type="OrthoDB" id="978645at2"/>